<dbReference type="PANTHER" id="PTHR11707">
    <property type="entry name" value="L-ASPARAGINASE"/>
    <property type="match status" value="1"/>
</dbReference>
<keyword evidence="2 10" id="KW-0378">Hydrolase</keyword>
<feature type="binding site" evidence="4">
    <location>
        <begin position="118"/>
        <end position="119"/>
    </location>
    <ligand>
        <name>substrate</name>
    </ligand>
</feature>
<dbReference type="InterPro" id="IPR020827">
    <property type="entry name" value="Asparaginase/glutaminase_AS1"/>
</dbReference>
<feature type="signal peptide" evidence="7">
    <location>
        <begin position="1"/>
        <end position="23"/>
    </location>
</feature>
<dbReference type="InterPro" id="IPR004550">
    <property type="entry name" value="AsnASE_II"/>
</dbReference>
<dbReference type="PANTHER" id="PTHR11707:SF28">
    <property type="entry name" value="60 KDA LYSOPHOSPHOLIPASE"/>
    <property type="match status" value="1"/>
</dbReference>
<dbReference type="AlphaFoldDB" id="A0A5B7SVF7"/>
<dbReference type="FunFam" id="3.40.50.1170:FF:000001">
    <property type="entry name" value="L-asparaginase 2"/>
    <property type="match status" value="1"/>
</dbReference>
<feature type="binding site" evidence="4">
    <location>
        <position position="85"/>
    </location>
    <ligand>
        <name>substrate</name>
    </ligand>
</feature>
<dbReference type="EC" id="3.5.1.1" evidence="10"/>
<dbReference type="InterPro" id="IPR027474">
    <property type="entry name" value="L-asparaginase_N"/>
</dbReference>
<dbReference type="PROSITE" id="PS51732">
    <property type="entry name" value="ASN_GLN_ASE_3"/>
    <property type="match status" value="1"/>
</dbReference>
<keyword evidence="11" id="KW-1185">Reference proteome</keyword>
<dbReference type="Gene3D" id="3.40.50.1170">
    <property type="entry name" value="L-asparaginase, N-terminal domain"/>
    <property type="match status" value="1"/>
</dbReference>
<protein>
    <submittedName>
        <fullName evidence="10">Type II asparaginase</fullName>
        <ecNumber evidence="10">3.5.1.1</ecNumber>
    </submittedName>
</protein>
<dbReference type="InterPro" id="IPR040919">
    <property type="entry name" value="Asparaginase_C"/>
</dbReference>
<dbReference type="EMBL" id="CP040710">
    <property type="protein sequence ID" value="QCX00624.1"/>
    <property type="molecule type" value="Genomic_DNA"/>
</dbReference>
<evidence type="ECO:0000313" key="11">
    <source>
        <dbReference type="Proteomes" id="UP000310017"/>
    </source>
</evidence>
<dbReference type="SMART" id="SM00870">
    <property type="entry name" value="Asparaginase"/>
    <property type="match status" value="1"/>
</dbReference>
<dbReference type="OrthoDB" id="9788068at2"/>
<dbReference type="GO" id="GO:0004067">
    <property type="term" value="F:asparaginase activity"/>
    <property type="evidence" value="ECO:0007669"/>
    <property type="project" value="UniProtKB-UniRule"/>
</dbReference>
<dbReference type="InterPro" id="IPR037152">
    <property type="entry name" value="L-asparaginase_N_sf"/>
</dbReference>
<evidence type="ECO:0000256" key="4">
    <source>
        <dbReference type="PIRSR" id="PIRSR001220-2"/>
    </source>
</evidence>
<dbReference type="GO" id="GO:0006528">
    <property type="term" value="P:asparagine metabolic process"/>
    <property type="evidence" value="ECO:0007669"/>
    <property type="project" value="InterPro"/>
</dbReference>
<evidence type="ECO:0000313" key="10">
    <source>
        <dbReference type="EMBL" id="QCX00624.1"/>
    </source>
</evidence>
<feature type="domain" description="Asparaginase/glutaminase C-terminal" evidence="9">
    <location>
        <begin position="242"/>
        <end position="353"/>
    </location>
</feature>
<name>A0A5B7SVF7_9FLAO</name>
<gene>
    <name evidence="10" type="ORF">FGM00_11105</name>
</gene>
<dbReference type="Pfam" id="PF17763">
    <property type="entry name" value="Asparaginase_C"/>
    <property type="match status" value="1"/>
</dbReference>
<feature type="domain" description="L-asparaginase N-terminal" evidence="8">
    <location>
        <begin position="30"/>
        <end position="221"/>
    </location>
</feature>
<comment type="similarity">
    <text evidence="1 6">Belongs to the asparaginase 1 family.</text>
</comment>
<dbReference type="PROSITE" id="PS00144">
    <property type="entry name" value="ASN_GLN_ASE_1"/>
    <property type="match status" value="1"/>
</dbReference>
<feature type="active site" description="O-isoaspartyl threonine intermediate" evidence="3">
    <location>
        <position position="39"/>
    </location>
</feature>
<evidence type="ECO:0000256" key="7">
    <source>
        <dbReference type="SAM" id="SignalP"/>
    </source>
</evidence>
<dbReference type="InterPro" id="IPR027473">
    <property type="entry name" value="L-asparaginase_C"/>
</dbReference>
<evidence type="ECO:0000256" key="6">
    <source>
        <dbReference type="RuleBase" id="RU004456"/>
    </source>
</evidence>
<feature type="chain" id="PRO_5022988536" evidence="7">
    <location>
        <begin position="24"/>
        <end position="356"/>
    </location>
</feature>
<dbReference type="PRINTS" id="PR00139">
    <property type="entry name" value="ASNGLNASE"/>
</dbReference>
<evidence type="ECO:0000256" key="3">
    <source>
        <dbReference type="PIRSR" id="PIRSR001220-1"/>
    </source>
</evidence>
<proteinExistence type="inferred from homology"/>
<dbReference type="InterPro" id="IPR006034">
    <property type="entry name" value="Asparaginase/glutaminase-like"/>
</dbReference>
<dbReference type="Proteomes" id="UP000310017">
    <property type="component" value="Chromosome"/>
</dbReference>
<dbReference type="SUPFAM" id="SSF53774">
    <property type="entry name" value="Glutaminase/Asparaginase"/>
    <property type="match status" value="1"/>
</dbReference>
<dbReference type="Pfam" id="PF00710">
    <property type="entry name" value="Asparaginase"/>
    <property type="match status" value="1"/>
</dbReference>
<keyword evidence="7" id="KW-0732">Signal</keyword>
<dbReference type="Gene3D" id="3.40.50.40">
    <property type="match status" value="1"/>
</dbReference>
<evidence type="ECO:0000256" key="5">
    <source>
        <dbReference type="PROSITE-ProRule" id="PRU10099"/>
    </source>
</evidence>
<evidence type="ECO:0000259" key="9">
    <source>
        <dbReference type="Pfam" id="PF17763"/>
    </source>
</evidence>
<dbReference type="InterPro" id="IPR036152">
    <property type="entry name" value="Asp/glu_Ase-like_sf"/>
</dbReference>
<sequence length="356" mass="37886">MRALKLKMIAFLMAVAMTTMGFAQDTALPNVKILATGGTIAGSASSATSGSYSAGQVGIQTMINAVPGIKKIADVSGEQIANVGSQDMSVEIWLKLANRINELLASDDVDGIVITHGTDTQEETAYFLSLVVKSDKPVVTTGSMRSSTSISAEGPLNLYNAVAIAADSQSKGKGVMVSLNDQIHAARDVSKMNTTNVNSFQSPIKGMLGGVFYGRLGFFREPNTKFGNSSKFSIEGIEKLPRVDIIYAYADMSPDLIDMHVKAGAKGIVIAGVGNGNMTDAILKAAKKAYEEHGVIVVRSTRAATGWVLRDNEFKDDDYHTVASGDLNPAKARILLMLALSNGEKLSEMQNLFDTY</sequence>
<dbReference type="SFLD" id="SFLDS00057">
    <property type="entry name" value="Glutaminase/Asparaginase"/>
    <property type="match status" value="1"/>
</dbReference>
<evidence type="ECO:0000256" key="1">
    <source>
        <dbReference type="ARBA" id="ARBA00010518"/>
    </source>
</evidence>
<dbReference type="PIRSF" id="PIRSF001220">
    <property type="entry name" value="L-ASNase_gatD"/>
    <property type="match status" value="1"/>
</dbReference>
<organism evidence="10 11">
    <name type="scientific">Aggregatimonas sangjinii</name>
    <dbReference type="NCBI Taxonomy" id="2583587"/>
    <lineage>
        <taxon>Bacteria</taxon>
        <taxon>Pseudomonadati</taxon>
        <taxon>Bacteroidota</taxon>
        <taxon>Flavobacteriia</taxon>
        <taxon>Flavobacteriales</taxon>
        <taxon>Flavobacteriaceae</taxon>
        <taxon>Aggregatimonas</taxon>
    </lineage>
</organism>
<feature type="active site" evidence="5">
    <location>
        <position position="39"/>
    </location>
</feature>
<dbReference type="KEGG" id="asag:FGM00_11105"/>
<accession>A0A5B7SVF7</accession>
<dbReference type="RefSeq" id="WP_138852969.1">
    <property type="nucleotide sequence ID" value="NZ_CP040710.1"/>
</dbReference>
<reference evidence="10 11" key="1">
    <citation type="submission" date="2019-05" db="EMBL/GenBank/DDBJ databases">
        <title>Genome sequencing of F202Z8.</title>
        <authorList>
            <person name="Kwon Y.M."/>
        </authorList>
    </citation>
    <scope>NUCLEOTIDE SEQUENCE [LARGE SCALE GENOMIC DNA]</scope>
    <source>
        <strain evidence="10 11">F202Z8</strain>
    </source>
</reference>
<dbReference type="NCBIfam" id="TIGR00520">
    <property type="entry name" value="asnASE_II"/>
    <property type="match status" value="1"/>
</dbReference>
<evidence type="ECO:0000256" key="2">
    <source>
        <dbReference type="ARBA" id="ARBA00022801"/>
    </source>
</evidence>
<dbReference type="PIRSF" id="PIRSF500176">
    <property type="entry name" value="L_ASNase"/>
    <property type="match status" value="1"/>
</dbReference>
<dbReference type="CDD" id="cd08964">
    <property type="entry name" value="L-asparaginase_II"/>
    <property type="match status" value="1"/>
</dbReference>
<evidence type="ECO:0000259" key="8">
    <source>
        <dbReference type="Pfam" id="PF00710"/>
    </source>
</evidence>